<reference evidence="2" key="1">
    <citation type="submission" date="2021-02" db="EMBL/GenBank/DDBJ databases">
        <authorList>
            <person name="Dougan E. K."/>
            <person name="Rhodes N."/>
            <person name="Thang M."/>
            <person name="Chan C."/>
        </authorList>
    </citation>
    <scope>NUCLEOTIDE SEQUENCE</scope>
</reference>
<feature type="non-terminal residue" evidence="2">
    <location>
        <position position="166"/>
    </location>
</feature>
<feature type="region of interest" description="Disordered" evidence="1">
    <location>
        <begin position="119"/>
        <end position="166"/>
    </location>
</feature>
<comment type="caution">
    <text evidence="2">The sequence shown here is derived from an EMBL/GenBank/DDBJ whole genome shotgun (WGS) entry which is preliminary data.</text>
</comment>
<keyword evidence="3" id="KW-1185">Reference proteome</keyword>
<feature type="region of interest" description="Disordered" evidence="1">
    <location>
        <begin position="70"/>
        <end position="89"/>
    </location>
</feature>
<organism evidence="2 3">
    <name type="scientific">Symbiodinium pilosum</name>
    <name type="common">Dinoflagellate</name>
    <dbReference type="NCBI Taxonomy" id="2952"/>
    <lineage>
        <taxon>Eukaryota</taxon>
        <taxon>Sar</taxon>
        <taxon>Alveolata</taxon>
        <taxon>Dinophyceae</taxon>
        <taxon>Suessiales</taxon>
        <taxon>Symbiodiniaceae</taxon>
        <taxon>Symbiodinium</taxon>
    </lineage>
</organism>
<evidence type="ECO:0000313" key="2">
    <source>
        <dbReference type="EMBL" id="CAE7481165.1"/>
    </source>
</evidence>
<protein>
    <submittedName>
        <fullName evidence="2">ITIH4 protein</fullName>
    </submittedName>
</protein>
<dbReference type="AlphaFoldDB" id="A0A812SJ64"/>
<accession>A0A812SJ64</accession>
<sequence>VSRVLEVASRHSDQGRFQEARELLRDKQRKICSAPQTPVFKALNVQLADAEDRMSDQGSWRIGSASVKEAASMHKMQRTTNTMASPSSFCPGVLTTKSLYVSGAQSASIAKSMVPEILRDQAPSLPPPGPATLRVPPTPMANASASASASSSNARGGDGQDGKQAE</sequence>
<dbReference type="EMBL" id="CAJNIZ010025047">
    <property type="protein sequence ID" value="CAE7481165.1"/>
    <property type="molecule type" value="Genomic_DNA"/>
</dbReference>
<name>A0A812SJ64_SYMPI</name>
<proteinExistence type="predicted"/>
<evidence type="ECO:0000256" key="1">
    <source>
        <dbReference type="SAM" id="MobiDB-lite"/>
    </source>
</evidence>
<gene>
    <name evidence="2" type="primary">ITIH4</name>
    <name evidence="2" type="ORF">SPIL2461_LOCUS12280</name>
</gene>
<feature type="compositionally biased region" description="Low complexity" evidence="1">
    <location>
        <begin position="141"/>
        <end position="154"/>
    </location>
</feature>
<dbReference type="Proteomes" id="UP000649617">
    <property type="component" value="Unassembled WGS sequence"/>
</dbReference>
<feature type="compositionally biased region" description="Polar residues" evidence="1">
    <location>
        <begin position="78"/>
        <end position="88"/>
    </location>
</feature>
<evidence type="ECO:0000313" key="3">
    <source>
        <dbReference type="Proteomes" id="UP000649617"/>
    </source>
</evidence>